<keyword evidence="1" id="KW-0472">Membrane</keyword>
<name>A0AAW3TWA2_9SPHN</name>
<sequence length="91" mass="10114">MSKIIPIIMILVGLFMWRFPARSAFQRRNENGIEIFKSYDRMRARKSFEGLVRIAGAVVLLAGLGHLIVPSEFSLFNLAHPGTASAPGEAR</sequence>
<protein>
    <submittedName>
        <fullName evidence="2">Uncharacterized protein</fullName>
    </submittedName>
</protein>
<reference evidence="2 3" key="1">
    <citation type="submission" date="2020-08" db="EMBL/GenBank/DDBJ databases">
        <title>Genomic Encyclopedia of Type Strains, Phase IV (KMG-IV): sequencing the most valuable type-strain genomes for metagenomic binning, comparative biology and taxonomic classification.</title>
        <authorList>
            <person name="Goeker M."/>
        </authorList>
    </citation>
    <scope>NUCLEOTIDE SEQUENCE [LARGE SCALE GENOMIC DNA]</scope>
    <source>
        <strain evidence="2 3">DSM 15581</strain>
    </source>
</reference>
<gene>
    <name evidence="2" type="ORF">GGR47_003791</name>
</gene>
<evidence type="ECO:0000313" key="3">
    <source>
        <dbReference type="Proteomes" id="UP000528945"/>
    </source>
</evidence>
<comment type="caution">
    <text evidence="2">The sequence shown here is derived from an EMBL/GenBank/DDBJ whole genome shotgun (WGS) entry which is preliminary data.</text>
</comment>
<feature type="transmembrane region" description="Helical" evidence="1">
    <location>
        <begin position="6"/>
        <end position="25"/>
    </location>
</feature>
<keyword evidence="1" id="KW-1133">Transmembrane helix</keyword>
<proteinExistence type="predicted"/>
<feature type="transmembrane region" description="Helical" evidence="1">
    <location>
        <begin position="51"/>
        <end position="69"/>
    </location>
</feature>
<organism evidence="2 3">
    <name type="scientific">Sphingomonas aquatilis</name>
    <dbReference type="NCBI Taxonomy" id="93063"/>
    <lineage>
        <taxon>Bacteria</taxon>
        <taxon>Pseudomonadati</taxon>
        <taxon>Pseudomonadota</taxon>
        <taxon>Alphaproteobacteria</taxon>
        <taxon>Sphingomonadales</taxon>
        <taxon>Sphingomonadaceae</taxon>
        <taxon>Sphingomonas</taxon>
    </lineage>
</organism>
<accession>A0AAW3TWA2</accession>
<dbReference type="EMBL" id="JACIDB010000020">
    <property type="protein sequence ID" value="MBB3877523.1"/>
    <property type="molecule type" value="Genomic_DNA"/>
</dbReference>
<dbReference type="RefSeq" id="WP_147036899.1">
    <property type="nucleotide sequence ID" value="NZ_JACIDB010000020.1"/>
</dbReference>
<evidence type="ECO:0000256" key="1">
    <source>
        <dbReference type="SAM" id="Phobius"/>
    </source>
</evidence>
<evidence type="ECO:0000313" key="2">
    <source>
        <dbReference type="EMBL" id="MBB3877523.1"/>
    </source>
</evidence>
<keyword evidence="1" id="KW-0812">Transmembrane</keyword>
<keyword evidence="3" id="KW-1185">Reference proteome</keyword>
<dbReference type="Proteomes" id="UP000528945">
    <property type="component" value="Unassembled WGS sequence"/>
</dbReference>
<dbReference type="AlphaFoldDB" id="A0AAW3TWA2"/>